<reference evidence="3" key="1">
    <citation type="submission" date="2023-10" db="EMBL/GenBank/DDBJ databases">
        <authorList>
            <person name="Chen Y."/>
            <person name="Shah S."/>
            <person name="Dougan E. K."/>
            <person name="Thang M."/>
            <person name="Chan C."/>
        </authorList>
    </citation>
    <scope>NUCLEOTIDE SEQUENCE [LARGE SCALE GENOMIC DNA]</scope>
</reference>
<feature type="region of interest" description="Disordered" evidence="1">
    <location>
        <begin position="186"/>
        <end position="218"/>
    </location>
</feature>
<feature type="non-terminal residue" evidence="3">
    <location>
        <position position="1"/>
    </location>
</feature>
<proteinExistence type="predicted"/>
<evidence type="ECO:0000313" key="4">
    <source>
        <dbReference type="Proteomes" id="UP001189429"/>
    </source>
</evidence>
<evidence type="ECO:0000259" key="2">
    <source>
        <dbReference type="Pfam" id="PF00571"/>
    </source>
</evidence>
<keyword evidence="4" id="KW-1185">Reference proteome</keyword>
<dbReference type="EMBL" id="CAUYUJ010018726">
    <property type="protein sequence ID" value="CAK0885849.1"/>
    <property type="molecule type" value="Genomic_DNA"/>
</dbReference>
<feature type="compositionally biased region" description="Basic and acidic residues" evidence="1">
    <location>
        <begin position="71"/>
        <end position="84"/>
    </location>
</feature>
<gene>
    <name evidence="3" type="ORF">PCOR1329_LOCUS67343</name>
</gene>
<evidence type="ECO:0000313" key="3">
    <source>
        <dbReference type="EMBL" id="CAK0885849.1"/>
    </source>
</evidence>
<organism evidence="3 4">
    <name type="scientific">Prorocentrum cordatum</name>
    <dbReference type="NCBI Taxonomy" id="2364126"/>
    <lineage>
        <taxon>Eukaryota</taxon>
        <taxon>Sar</taxon>
        <taxon>Alveolata</taxon>
        <taxon>Dinophyceae</taxon>
        <taxon>Prorocentrales</taxon>
        <taxon>Prorocentraceae</taxon>
        <taxon>Prorocentrum</taxon>
    </lineage>
</organism>
<feature type="region of interest" description="Disordered" evidence="1">
    <location>
        <begin position="71"/>
        <end position="110"/>
    </location>
</feature>
<dbReference type="Pfam" id="PF00571">
    <property type="entry name" value="CBS"/>
    <property type="match status" value="1"/>
</dbReference>
<evidence type="ECO:0000256" key="1">
    <source>
        <dbReference type="SAM" id="MobiDB-lite"/>
    </source>
</evidence>
<accession>A0ABN9WJ05</accession>
<feature type="compositionally biased region" description="Polar residues" evidence="1">
    <location>
        <begin position="199"/>
        <end position="210"/>
    </location>
</feature>
<protein>
    <recommendedName>
        <fullName evidence="2">CBS domain-containing protein</fullName>
    </recommendedName>
</protein>
<dbReference type="SUPFAM" id="SSF54631">
    <property type="entry name" value="CBS-domain pair"/>
    <property type="match status" value="1"/>
</dbReference>
<name>A0ABN9WJ05_9DINO</name>
<dbReference type="Proteomes" id="UP001189429">
    <property type="component" value="Unassembled WGS sequence"/>
</dbReference>
<comment type="caution">
    <text evidence="3">The sequence shown here is derived from an EMBL/GenBank/DDBJ whole genome shotgun (WGS) entry which is preliminary data.</text>
</comment>
<dbReference type="InterPro" id="IPR046342">
    <property type="entry name" value="CBS_dom_sf"/>
</dbReference>
<dbReference type="InterPro" id="IPR000644">
    <property type="entry name" value="CBS_dom"/>
</dbReference>
<feature type="domain" description="CBS" evidence="2">
    <location>
        <begin position="131"/>
        <end position="177"/>
    </location>
</feature>
<sequence>ITLDPFLIPVIILSMIVARCTASFLGSKGLYHELIEVQSLPFLAEHEHWRQRHWVAGDILKEDVRRARHFESAPARGRHDHESADDAEFGLRPQTRQSSHASGADGGLSFDESVATDASNASADPVSECILIHVRRYATVQEAWEALSRCLPGDSQPTVNGFPVVEDDGKLCGLVTRPSLEALLPRAAGGSGGLDARSQPLTGPRSSTQGGPAGVGRVMDRAPFADSGALMATGGAYL</sequence>